<feature type="compositionally biased region" description="Low complexity" evidence="1">
    <location>
        <begin position="74"/>
        <end position="86"/>
    </location>
</feature>
<feature type="compositionally biased region" description="Basic and acidic residues" evidence="1">
    <location>
        <begin position="127"/>
        <end position="138"/>
    </location>
</feature>
<feature type="compositionally biased region" description="Basic and acidic residues" evidence="1">
    <location>
        <begin position="60"/>
        <end position="70"/>
    </location>
</feature>
<organism evidence="2 3">
    <name type="scientific">Boletus edulis BED1</name>
    <dbReference type="NCBI Taxonomy" id="1328754"/>
    <lineage>
        <taxon>Eukaryota</taxon>
        <taxon>Fungi</taxon>
        <taxon>Dikarya</taxon>
        <taxon>Basidiomycota</taxon>
        <taxon>Agaricomycotina</taxon>
        <taxon>Agaricomycetes</taxon>
        <taxon>Agaricomycetidae</taxon>
        <taxon>Boletales</taxon>
        <taxon>Boletineae</taxon>
        <taxon>Boletaceae</taxon>
        <taxon>Boletoideae</taxon>
        <taxon>Boletus</taxon>
    </lineage>
</organism>
<comment type="caution">
    <text evidence="2">The sequence shown here is derived from an EMBL/GenBank/DDBJ whole genome shotgun (WGS) entry which is preliminary data.</text>
</comment>
<proteinExistence type="predicted"/>
<name>A0AAD4GBY9_BOLED</name>
<sequence length="813" mass="90030">MLSSDALPEDDHQSLGQYAQFHGDDKSSIDHAASNEFRRQPEEGTSALEQRSASQAIRATNDRGVDESKQRAMTSTSSESQGETTSLFTTMPRTDEGAPKTVSPIISTESSTAISTGSESRGTNIAEDDKQAKLDHLQFARKMQGSYEQPMTQLSSDREGRTSSDHMDFASTPNAHALATPEPQHASTLESFDVDSGTQVESTDSMPESLLTTPSGEDTISSSSDAHGMQGSLDYAGEDLDTTILDQSIERIEKEEAHMDTSRELPLQNHDTYITSATKSKSNHELSTEVRRWESADHSVVHGEQQTSHELSVASVGAPTTEQNTVSQTNLQESTIENERSVVMKGMEYKATDTESGQSNLVVCPPMLRGNDQGIMDRYPASASTSPVHLEVHNPLSLDGDLGITNSSSTVWMTRTTNEHFFGVQRPPLTESHDMETQSEYGASNRFVSRSLDESDTHSFTDQSTEVVDSFHVKSLDTTSIVATSKELAVAMTGVRSHSYASSQETTDNNFHTSTTESESITWTSNANGREILRHRVPSLDYMEEFRREWDGVDLYDIAERGVLSRCLSRPIFFRTPVMKYRMNVTKQETEWPDDPLNGVESVIVCYYALLDETAILALAKTAWRIDVRGASRWPSIVRGWSDLAFVRHMCLADRVAHITDHRLFVDDCAGAIVRTNSSATVQRPIVITIARATGRPFDDDALAARILSCIDLYREAPQNLGLLCIIPQKTKETVIALNDTLHGIKDILRYRGIDLTSMSINELDMGYWIKVTMQKSVWCTQPGEEDLAATLARRKTVSKVLWRGLRPPSMAV</sequence>
<reference evidence="2" key="2">
    <citation type="journal article" date="2020" name="Nat. Commun.">
        <title>Large-scale genome sequencing of mycorrhizal fungi provides insights into the early evolution of symbiotic traits.</title>
        <authorList>
            <person name="Miyauchi S."/>
            <person name="Kiss E."/>
            <person name="Kuo A."/>
            <person name="Drula E."/>
            <person name="Kohler A."/>
            <person name="Sanchez-Garcia M."/>
            <person name="Morin E."/>
            <person name="Andreopoulos B."/>
            <person name="Barry K.W."/>
            <person name="Bonito G."/>
            <person name="Buee M."/>
            <person name="Carver A."/>
            <person name="Chen C."/>
            <person name="Cichocki N."/>
            <person name="Clum A."/>
            <person name="Culley D."/>
            <person name="Crous P.W."/>
            <person name="Fauchery L."/>
            <person name="Girlanda M."/>
            <person name="Hayes R.D."/>
            <person name="Keri Z."/>
            <person name="LaButti K."/>
            <person name="Lipzen A."/>
            <person name="Lombard V."/>
            <person name="Magnuson J."/>
            <person name="Maillard F."/>
            <person name="Murat C."/>
            <person name="Nolan M."/>
            <person name="Ohm R.A."/>
            <person name="Pangilinan J."/>
            <person name="Pereira M.F."/>
            <person name="Perotto S."/>
            <person name="Peter M."/>
            <person name="Pfister S."/>
            <person name="Riley R."/>
            <person name="Sitrit Y."/>
            <person name="Stielow J.B."/>
            <person name="Szollosi G."/>
            <person name="Zifcakova L."/>
            <person name="Stursova M."/>
            <person name="Spatafora J.W."/>
            <person name="Tedersoo L."/>
            <person name="Vaario L.M."/>
            <person name="Yamada A."/>
            <person name="Yan M."/>
            <person name="Wang P."/>
            <person name="Xu J."/>
            <person name="Bruns T."/>
            <person name="Baldrian P."/>
            <person name="Vilgalys R."/>
            <person name="Dunand C."/>
            <person name="Henrissat B."/>
            <person name="Grigoriev I.V."/>
            <person name="Hibbett D."/>
            <person name="Nagy L.G."/>
            <person name="Martin F.M."/>
        </authorList>
    </citation>
    <scope>NUCLEOTIDE SEQUENCE</scope>
    <source>
        <strain evidence="2">BED1</strain>
    </source>
</reference>
<protein>
    <submittedName>
        <fullName evidence="2">Uncharacterized protein</fullName>
    </submittedName>
</protein>
<reference evidence="2" key="1">
    <citation type="submission" date="2019-10" db="EMBL/GenBank/DDBJ databases">
        <authorList>
            <consortium name="DOE Joint Genome Institute"/>
            <person name="Kuo A."/>
            <person name="Miyauchi S."/>
            <person name="Kiss E."/>
            <person name="Drula E."/>
            <person name="Kohler A."/>
            <person name="Sanchez-Garcia M."/>
            <person name="Andreopoulos B."/>
            <person name="Barry K.W."/>
            <person name="Bonito G."/>
            <person name="Buee M."/>
            <person name="Carver A."/>
            <person name="Chen C."/>
            <person name="Cichocki N."/>
            <person name="Clum A."/>
            <person name="Culley D."/>
            <person name="Crous P.W."/>
            <person name="Fauchery L."/>
            <person name="Girlanda M."/>
            <person name="Hayes R."/>
            <person name="Keri Z."/>
            <person name="LaButti K."/>
            <person name="Lipzen A."/>
            <person name="Lombard V."/>
            <person name="Magnuson J."/>
            <person name="Maillard F."/>
            <person name="Morin E."/>
            <person name="Murat C."/>
            <person name="Nolan M."/>
            <person name="Ohm R."/>
            <person name="Pangilinan J."/>
            <person name="Pereira M."/>
            <person name="Perotto S."/>
            <person name="Peter M."/>
            <person name="Riley R."/>
            <person name="Sitrit Y."/>
            <person name="Stielow B."/>
            <person name="Szollosi G."/>
            <person name="Zifcakova L."/>
            <person name="Stursova M."/>
            <person name="Spatafora J.W."/>
            <person name="Tedersoo L."/>
            <person name="Vaario L.-M."/>
            <person name="Yamada A."/>
            <person name="Yan M."/>
            <person name="Wang P."/>
            <person name="Xu J."/>
            <person name="Bruns T."/>
            <person name="Baldrian P."/>
            <person name="Vilgalys R."/>
            <person name="Henrissat B."/>
            <person name="Grigoriev I.V."/>
            <person name="Hibbett D."/>
            <person name="Nagy L.G."/>
            <person name="Martin F.M."/>
        </authorList>
    </citation>
    <scope>NUCLEOTIDE SEQUENCE</scope>
    <source>
        <strain evidence="2">BED1</strain>
    </source>
</reference>
<evidence type="ECO:0000313" key="2">
    <source>
        <dbReference type="EMBL" id="KAF8435350.1"/>
    </source>
</evidence>
<feature type="region of interest" description="Disordered" evidence="1">
    <location>
        <begin position="1"/>
        <end position="171"/>
    </location>
</feature>
<feature type="compositionally biased region" description="Basic and acidic residues" evidence="1">
    <location>
        <begin position="156"/>
        <end position="168"/>
    </location>
</feature>
<feature type="region of interest" description="Disordered" evidence="1">
    <location>
        <begin position="193"/>
        <end position="238"/>
    </location>
</feature>
<dbReference type="EMBL" id="WHUW01000025">
    <property type="protein sequence ID" value="KAF8435350.1"/>
    <property type="molecule type" value="Genomic_DNA"/>
</dbReference>
<feature type="compositionally biased region" description="Low complexity" evidence="1">
    <location>
        <begin position="103"/>
        <end position="120"/>
    </location>
</feature>
<accession>A0AAD4GBY9</accession>
<dbReference type="Proteomes" id="UP001194468">
    <property type="component" value="Unassembled WGS sequence"/>
</dbReference>
<feature type="compositionally biased region" description="Polar residues" evidence="1">
    <location>
        <begin position="47"/>
        <end position="58"/>
    </location>
</feature>
<evidence type="ECO:0000256" key="1">
    <source>
        <dbReference type="SAM" id="MobiDB-lite"/>
    </source>
</evidence>
<dbReference type="AlphaFoldDB" id="A0AAD4GBY9"/>
<evidence type="ECO:0000313" key="3">
    <source>
        <dbReference type="Proteomes" id="UP001194468"/>
    </source>
</evidence>
<keyword evidence="3" id="KW-1185">Reference proteome</keyword>
<feature type="compositionally biased region" description="Polar residues" evidence="1">
    <location>
        <begin position="193"/>
        <end position="225"/>
    </location>
</feature>
<gene>
    <name evidence="2" type="ORF">L210DRAFT_2524505</name>
</gene>
<feature type="compositionally biased region" description="Polar residues" evidence="1">
    <location>
        <begin position="146"/>
        <end position="155"/>
    </location>
</feature>